<dbReference type="OrthoDB" id="5894at2759"/>
<keyword evidence="7" id="KW-1185">Reference proteome</keyword>
<evidence type="ECO:0000256" key="3">
    <source>
        <dbReference type="ARBA" id="ARBA00022833"/>
    </source>
</evidence>
<evidence type="ECO:0000259" key="5">
    <source>
        <dbReference type="PROSITE" id="PS50076"/>
    </source>
</evidence>
<dbReference type="Gene3D" id="1.10.287.110">
    <property type="entry name" value="DnaJ domain"/>
    <property type="match status" value="1"/>
</dbReference>
<evidence type="ECO:0000256" key="2">
    <source>
        <dbReference type="ARBA" id="ARBA00022771"/>
    </source>
</evidence>
<dbReference type="InterPro" id="IPR001623">
    <property type="entry name" value="DnaJ_domain"/>
</dbReference>
<dbReference type="EMBL" id="JANBQF010000385">
    <property type="protein sequence ID" value="KAJ2001610.1"/>
    <property type="molecule type" value="Genomic_DNA"/>
</dbReference>
<dbReference type="Pfam" id="PF12171">
    <property type="entry name" value="zf-C2H2_jaz"/>
    <property type="match status" value="1"/>
</dbReference>
<dbReference type="Gene3D" id="3.30.160.60">
    <property type="entry name" value="Classic Zinc Finger"/>
    <property type="match status" value="1"/>
</dbReference>
<dbReference type="InterPro" id="IPR022755">
    <property type="entry name" value="Znf_C2H2_jaz"/>
</dbReference>
<dbReference type="SUPFAM" id="SSF57667">
    <property type="entry name" value="beta-beta-alpha zinc fingers"/>
    <property type="match status" value="1"/>
</dbReference>
<accession>A0A9W8EE12</accession>
<feature type="compositionally biased region" description="Basic residues" evidence="4">
    <location>
        <begin position="463"/>
        <end position="473"/>
    </location>
</feature>
<keyword evidence="2" id="KW-0863">Zinc-finger</keyword>
<dbReference type="AlphaFoldDB" id="A0A9W8EE12"/>
<dbReference type="SMART" id="SM00271">
    <property type="entry name" value="DnaJ"/>
    <property type="match status" value="1"/>
</dbReference>
<organism evidence="6 7">
    <name type="scientific">Coemansia thaxteri</name>
    <dbReference type="NCBI Taxonomy" id="2663907"/>
    <lineage>
        <taxon>Eukaryota</taxon>
        <taxon>Fungi</taxon>
        <taxon>Fungi incertae sedis</taxon>
        <taxon>Zoopagomycota</taxon>
        <taxon>Kickxellomycotina</taxon>
        <taxon>Kickxellomycetes</taxon>
        <taxon>Kickxellales</taxon>
        <taxon>Kickxellaceae</taxon>
        <taxon>Coemansia</taxon>
    </lineage>
</organism>
<dbReference type="PROSITE" id="PS50076">
    <property type="entry name" value="DNAJ_2"/>
    <property type="match status" value="1"/>
</dbReference>
<protein>
    <recommendedName>
        <fullName evidence="5">J domain-containing protein</fullName>
    </recommendedName>
</protein>
<sequence>MARTCYYELLGVLRSADESELKRAYRKQALIWHPDKNHGNTEEATRVFAEIKEAYETLSDPQERAWYDNHREQILRDDGDLAANGGYEQSDKSANVDYISTEALMHYFGMSSFRGYDNSPTGFYSVYRALFDRLRDEELQVSGLDSAERLDLIHNLSFGDSYTLYDEDAAYANAQGRTGRAARKSENTGTTLRDFYNFWTTYSTRKSFGWFDRFRLSEAENRQVRRLMEKENKALRDKARREFVETVQNLASWLKRRDPRYKKHVDRHQAQQQEREKERKRLLAEQRAATIEAASTYVRQAWEEVDYTTILDEYLSDDIGSDGIGDQDIVSDAIDSEGSADLELDPENELICFTCDKEFKTLAQKANHEQSKKHQRAVREVRREMMREERLVSKTAACAATVSAEVGANTDLDAHVAQRNSTNCHNSSGSECSEISGEDAAQSSTADTLSQMIRDLTMEQATKGKKGKKRRQRKDLSLADSDQSTPQMAPAEPLDGLESKAVQASKREQRREKQKTKAATGGLACNVCGGVFTSRNQLFKHIADTGHALAGQKHQTAAKAKTPKQGTRDRGVA</sequence>
<dbReference type="InterPro" id="IPR054076">
    <property type="entry name" value="ZUO1-like_ZHD"/>
</dbReference>
<dbReference type="SUPFAM" id="SSF46565">
    <property type="entry name" value="Chaperone J-domain"/>
    <property type="match status" value="1"/>
</dbReference>
<feature type="compositionally biased region" description="Basic and acidic residues" evidence="4">
    <location>
        <begin position="267"/>
        <end position="280"/>
    </location>
</feature>
<evidence type="ECO:0000313" key="7">
    <source>
        <dbReference type="Proteomes" id="UP001150907"/>
    </source>
</evidence>
<feature type="region of interest" description="Disordered" evidence="4">
    <location>
        <begin position="261"/>
        <end position="280"/>
    </location>
</feature>
<dbReference type="FunFam" id="1.10.287.110:FF:000046">
    <property type="entry name" value="dnaJ homolog subfamily C member 21"/>
    <property type="match status" value="1"/>
</dbReference>
<dbReference type="GO" id="GO:0005737">
    <property type="term" value="C:cytoplasm"/>
    <property type="evidence" value="ECO:0007669"/>
    <property type="project" value="TreeGrafter"/>
</dbReference>
<reference evidence="6" key="1">
    <citation type="submission" date="2022-07" db="EMBL/GenBank/DDBJ databases">
        <title>Phylogenomic reconstructions and comparative analyses of Kickxellomycotina fungi.</title>
        <authorList>
            <person name="Reynolds N.K."/>
            <person name="Stajich J.E."/>
            <person name="Barry K."/>
            <person name="Grigoriev I.V."/>
            <person name="Crous P."/>
            <person name="Smith M.E."/>
        </authorList>
    </citation>
    <scope>NUCLEOTIDE SEQUENCE</scope>
    <source>
        <strain evidence="6">IMI 214461</strain>
    </source>
</reference>
<dbReference type="InterPro" id="IPR018253">
    <property type="entry name" value="DnaJ_domain_CS"/>
</dbReference>
<name>A0A9W8EE12_9FUNG</name>
<evidence type="ECO:0000256" key="4">
    <source>
        <dbReference type="SAM" id="MobiDB-lite"/>
    </source>
</evidence>
<keyword evidence="1" id="KW-0479">Metal-binding</keyword>
<proteinExistence type="predicted"/>
<keyword evidence="3" id="KW-0862">Zinc</keyword>
<evidence type="ECO:0000313" key="6">
    <source>
        <dbReference type="EMBL" id="KAJ2001610.1"/>
    </source>
</evidence>
<dbReference type="PROSITE" id="PS00636">
    <property type="entry name" value="DNAJ_1"/>
    <property type="match status" value="1"/>
</dbReference>
<dbReference type="Pfam" id="PF00226">
    <property type="entry name" value="DnaJ"/>
    <property type="match status" value="1"/>
</dbReference>
<dbReference type="PANTHER" id="PTHR44029:SF1">
    <property type="entry name" value="DNAJ HOMOLOG SUBFAMILY C MEMBER 21"/>
    <property type="match status" value="1"/>
</dbReference>
<dbReference type="InterPro" id="IPR036869">
    <property type="entry name" value="J_dom_sf"/>
</dbReference>
<comment type="caution">
    <text evidence="6">The sequence shown here is derived from an EMBL/GenBank/DDBJ whole genome shotgun (WGS) entry which is preliminary data.</text>
</comment>
<dbReference type="PANTHER" id="PTHR44029">
    <property type="entry name" value="DNAJ HOMOLOG SUBFAMILY C MEMBER 21"/>
    <property type="match status" value="1"/>
</dbReference>
<dbReference type="GO" id="GO:0008270">
    <property type="term" value="F:zinc ion binding"/>
    <property type="evidence" value="ECO:0007669"/>
    <property type="project" value="UniProtKB-KW"/>
</dbReference>
<feature type="region of interest" description="Disordered" evidence="4">
    <location>
        <begin position="549"/>
        <end position="573"/>
    </location>
</feature>
<dbReference type="CDD" id="cd06257">
    <property type="entry name" value="DnaJ"/>
    <property type="match status" value="1"/>
</dbReference>
<dbReference type="InterPro" id="IPR036236">
    <property type="entry name" value="Znf_C2H2_sf"/>
</dbReference>
<evidence type="ECO:0000256" key="1">
    <source>
        <dbReference type="ARBA" id="ARBA00022723"/>
    </source>
</evidence>
<gene>
    <name evidence="6" type="ORF">H4R26_004041</name>
</gene>
<dbReference type="Pfam" id="PF21884">
    <property type="entry name" value="ZUO1-like_ZHD"/>
    <property type="match status" value="1"/>
</dbReference>
<dbReference type="InterPro" id="IPR051964">
    <property type="entry name" value="Chaperone_stress_response"/>
</dbReference>
<feature type="domain" description="J" evidence="5">
    <location>
        <begin position="5"/>
        <end position="71"/>
    </location>
</feature>
<dbReference type="InterPro" id="IPR013087">
    <property type="entry name" value="Znf_C2H2_type"/>
</dbReference>
<dbReference type="Proteomes" id="UP001150907">
    <property type="component" value="Unassembled WGS sequence"/>
</dbReference>
<dbReference type="SMART" id="SM00355">
    <property type="entry name" value="ZnF_C2H2"/>
    <property type="match status" value="2"/>
</dbReference>
<feature type="region of interest" description="Disordered" evidence="4">
    <location>
        <begin position="459"/>
        <end position="520"/>
    </location>
</feature>
<feature type="region of interest" description="Disordered" evidence="4">
    <location>
        <begin position="421"/>
        <end position="447"/>
    </location>
</feature>
<dbReference type="PRINTS" id="PR00625">
    <property type="entry name" value="JDOMAIN"/>
</dbReference>
<dbReference type="PROSITE" id="PS00028">
    <property type="entry name" value="ZINC_FINGER_C2H2_1"/>
    <property type="match status" value="2"/>
</dbReference>